<dbReference type="PANTHER" id="PTHR46847:SF1">
    <property type="entry name" value="D-ALLOSE-BINDING PERIPLASMIC PROTEIN-RELATED"/>
    <property type="match status" value="1"/>
</dbReference>
<evidence type="ECO:0000256" key="4">
    <source>
        <dbReference type="SAM" id="SignalP"/>
    </source>
</evidence>
<reference evidence="6 7" key="1">
    <citation type="submission" date="2019-11" db="EMBL/GenBank/DDBJ databases">
        <title>Type strains purchased from KCTC, JCM and DSMZ.</title>
        <authorList>
            <person name="Lu H."/>
        </authorList>
    </citation>
    <scope>NUCLEOTIDE SEQUENCE [LARGE SCALE GENOMIC DNA]</scope>
    <source>
        <strain evidence="6 7">KCTC 22382</strain>
    </source>
</reference>
<gene>
    <name evidence="6" type="ORF">GM676_08835</name>
</gene>
<accession>A0A6L6PG40</accession>
<organism evidence="6 7">
    <name type="scientific">Duganella radicis</name>
    <dbReference type="NCBI Taxonomy" id="551988"/>
    <lineage>
        <taxon>Bacteria</taxon>
        <taxon>Pseudomonadati</taxon>
        <taxon>Pseudomonadota</taxon>
        <taxon>Betaproteobacteria</taxon>
        <taxon>Burkholderiales</taxon>
        <taxon>Oxalobacteraceae</taxon>
        <taxon>Telluria group</taxon>
        <taxon>Duganella</taxon>
    </lineage>
</organism>
<sequence length="150" mass="16393">MLFKRLTQIALLMAAPLAFADSVPATMDGQAGKYRFLEQASHRWRLCAVLPHAFDRFFWAVAYGLDRQATALGVDIGIAEAGGYDRLSEQKRQIRQCVADQADAVLIAAINPTALDDELALLARHGIKVIDLVNGLSGDAVTAHSHQNFF</sequence>
<dbReference type="GO" id="GO:0030246">
    <property type="term" value="F:carbohydrate binding"/>
    <property type="evidence" value="ECO:0007669"/>
    <property type="project" value="UniProtKB-ARBA"/>
</dbReference>
<dbReference type="PANTHER" id="PTHR46847">
    <property type="entry name" value="D-ALLOSE-BINDING PERIPLASMIC PROTEIN-RELATED"/>
    <property type="match status" value="1"/>
</dbReference>
<evidence type="ECO:0000313" key="7">
    <source>
        <dbReference type="Proteomes" id="UP000475582"/>
    </source>
</evidence>
<evidence type="ECO:0000313" key="6">
    <source>
        <dbReference type="EMBL" id="MTV37689.1"/>
    </source>
</evidence>
<dbReference type="Pfam" id="PF13407">
    <property type="entry name" value="Peripla_BP_4"/>
    <property type="match status" value="1"/>
</dbReference>
<evidence type="ECO:0000256" key="2">
    <source>
        <dbReference type="ARBA" id="ARBA00007639"/>
    </source>
</evidence>
<keyword evidence="7" id="KW-1185">Reference proteome</keyword>
<dbReference type="RefSeq" id="WP_155463169.1">
    <property type="nucleotide sequence ID" value="NZ_WNKY01000007.1"/>
</dbReference>
<comment type="subcellular location">
    <subcellularLocation>
        <location evidence="1">Cell envelope</location>
    </subcellularLocation>
</comment>
<protein>
    <submittedName>
        <fullName evidence="6">Substrate-binding domain-containing protein</fullName>
    </submittedName>
</protein>
<dbReference type="OrthoDB" id="9773673at2"/>
<keyword evidence="3 4" id="KW-0732">Signal</keyword>
<dbReference type="SUPFAM" id="SSF53822">
    <property type="entry name" value="Periplasmic binding protein-like I"/>
    <property type="match status" value="1"/>
</dbReference>
<dbReference type="InterPro" id="IPR025997">
    <property type="entry name" value="SBP_2_dom"/>
</dbReference>
<evidence type="ECO:0000259" key="5">
    <source>
        <dbReference type="Pfam" id="PF13407"/>
    </source>
</evidence>
<evidence type="ECO:0000256" key="3">
    <source>
        <dbReference type="ARBA" id="ARBA00022729"/>
    </source>
</evidence>
<feature type="signal peptide" evidence="4">
    <location>
        <begin position="1"/>
        <end position="20"/>
    </location>
</feature>
<dbReference type="AlphaFoldDB" id="A0A6L6PG40"/>
<evidence type="ECO:0000256" key="1">
    <source>
        <dbReference type="ARBA" id="ARBA00004196"/>
    </source>
</evidence>
<dbReference type="Gene3D" id="3.40.50.2300">
    <property type="match status" value="1"/>
</dbReference>
<feature type="domain" description="Periplasmic binding protein" evidence="5">
    <location>
        <begin position="48"/>
        <end position="135"/>
    </location>
</feature>
<comment type="similarity">
    <text evidence="2">Belongs to the bacterial solute-binding protein 2 family.</text>
</comment>
<name>A0A6L6PG40_9BURK</name>
<comment type="caution">
    <text evidence="6">The sequence shown here is derived from an EMBL/GenBank/DDBJ whole genome shotgun (WGS) entry which is preliminary data.</text>
</comment>
<feature type="chain" id="PRO_5027026727" evidence="4">
    <location>
        <begin position="21"/>
        <end position="150"/>
    </location>
</feature>
<proteinExistence type="inferred from homology"/>
<dbReference type="EMBL" id="WNKY01000007">
    <property type="protein sequence ID" value="MTV37689.1"/>
    <property type="molecule type" value="Genomic_DNA"/>
</dbReference>
<dbReference type="GO" id="GO:0030313">
    <property type="term" value="C:cell envelope"/>
    <property type="evidence" value="ECO:0007669"/>
    <property type="project" value="UniProtKB-SubCell"/>
</dbReference>
<dbReference type="Proteomes" id="UP000475582">
    <property type="component" value="Unassembled WGS sequence"/>
</dbReference>
<dbReference type="InterPro" id="IPR028082">
    <property type="entry name" value="Peripla_BP_I"/>
</dbReference>